<dbReference type="GO" id="GO:0050515">
    <property type="term" value="F:4-(cytidine 5'-diphospho)-2-C-methyl-D-erythritol kinase activity"/>
    <property type="evidence" value="ECO:0007669"/>
    <property type="project" value="UniProtKB-UniRule"/>
</dbReference>
<name>A0A1B8QB80_9GAMM</name>
<evidence type="ECO:0000256" key="5">
    <source>
        <dbReference type="ARBA" id="ARBA00022840"/>
    </source>
</evidence>
<proteinExistence type="inferred from homology"/>
<keyword evidence="2 7" id="KW-0808">Transferase</keyword>
<evidence type="ECO:0000256" key="6">
    <source>
        <dbReference type="ARBA" id="ARBA00023229"/>
    </source>
</evidence>
<evidence type="ECO:0000313" key="12">
    <source>
        <dbReference type="Proteomes" id="UP000092616"/>
    </source>
</evidence>
<keyword evidence="4 7" id="KW-0418">Kinase</keyword>
<feature type="active site" evidence="7">
    <location>
        <position position="11"/>
    </location>
</feature>
<evidence type="ECO:0000256" key="4">
    <source>
        <dbReference type="ARBA" id="ARBA00022777"/>
    </source>
</evidence>
<dbReference type="EMBL" id="LZNA01000070">
    <property type="protein sequence ID" value="OBX75401.1"/>
    <property type="molecule type" value="Genomic_DNA"/>
</dbReference>
<keyword evidence="5 7" id="KW-0067">ATP-binding</keyword>
<dbReference type="InterPro" id="IPR020568">
    <property type="entry name" value="Ribosomal_Su5_D2-typ_SF"/>
</dbReference>
<dbReference type="InterPro" id="IPR006204">
    <property type="entry name" value="GHMP_kinase_N_dom"/>
</dbReference>
<dbReference type="OrthoDB" id="9809438at2"/>
<dbReference type="EMBL" id="LZMZ01000028">
    <property type="protein sequence ID" value="OBX76749.1"/>
    <property type="molecule type" value="Genomic_DNA"/>
</dbReference>
<dbReference type="Proteomes" id="UP000092616">
    <property type="component" value="Unassembled WGS sequence"/>
</dbReference>
<dbReference type="HAMAP" id="MF_00061">
    <property type="entry name" value="IspE"/>
    <property type="match status" value="1"/>
</dbReference>
<dbReference type="GO" id="GO:0016114">
    <property type="term" value="P:terpenoid biosynthetic process"/>
    <property type="evidence" value="ECO:0007669"/>
    <property type="project" value="UniProtKB-UniRule"/>
</dbReference>
<comment type="pathway">
    <text evidence="7">Isoprenoid biosynthesis; isopentenyl diphosphate biosynthesis via DXP pathway; isopentenyl diphosphate from 1-deoxy-D-xylulose 5-phosphate: step 3/6.</text>
</comment>
<dbReference type="PANTHER" id="PTHR43527:SF2">
    <property type="entry name" value="4-DIPHOSPHOCYTIDYL-2-C-METHYL-D-ERYTHRITOL KINASE, CHLOROPLASTIC"/>
    <property type="match status" value="1"/>
</dbReference>
<dbReference type="Gene3D" id="3.30.70.890">
    <property type="entry name" value="GHMP kinase, C-terminal domain"/>
    <property type="match status" value="1"/>
</dbReference>
<dbReference type="Gene3D" id="3.30.230.10">
    <property type="match status" value="1"/>
</dbReference>
<comment type="similarity">
    <text evidence="7">Belongs to the GHMP kinase family. IspE subfamily.</text>
</comment>
<keyword evidence="12" id="KW-1185">Reference proteome</keyword>
<dbReference type="EC" id="2.7.1.148" evidence="7"/>
<dbReference type="Proteomes" id="UP000092508">
    <property type="component" value="Unassembled WGS sequence"/>
</dbReference>
<reference evidence="9 12" key="1">
    <citation type="submission" date="2016-06" db="EMBL/GenBank/DDBJ databases">
        <title>Draft genome of Moraxella atlantae CCUG 59586.</title>
        <authorList>
            <person name="Salva-Serra F."/>
            <person name="Engstrom-Jakobsson H."/>
            <person name="Thorell K."/>
            <person name="Gonzales-Siles L."/>
            <person name="Karlsson R."/>
            <person name="Boulund F."/>
            <person name="Engstrand L."/>
            <person name="Kristiansson E."/>
            <person name="Moore E."/>
        </authorList>
    </citation>
    <scope>NUCLEOTIDE SEQUENCE [LARGE SCALE GENOMIC DNA]</scope>
    <source>
        <strain evidence="9 12">CCUG 59586</strain>
    </source>
</reference>
<dbReference type="PIRSF" id="PIRSF010376">
    <property type="entry name" value="IspE"/>
    <property type="match status" value="1"/>
</dbReference>
<evidence type="ECO:0000256" key="2">
    <source>
        <dbReference type="ARBA" id="ARBA00022679"/>
    </source>
</evidence>
<dbReference type="STRING" id="34059.A9308_07675"/>
<dbReference type="InterPro" id="IPR004424">
    <property type="entry name" value="IspE"/>
</dbReference>
<dbReference type="GO" id="GO:0019288">
    <property type="term" value="P:isopentenyl diphosphate biosynthetic process, methylerythritol 4-phosphate pathway"/>
    <property type="evidence" value="ECO:0007669"/>
    <property type="project" value="UniProtKB-UniRule"/>
</dbReference>
<comment type="function">
    <text evidence="7">Catalyzes the phosphorylation of the position 2 hydroxy group of 4-diphosphocytidyl-2C-methyl-D-erythritol.</text>
</comment>
<organism evidence="10 11">
    <name type="scientific">Faucicola atlantae</name>
    <dbReference type="NCBI Taxonomy" id="34059"/>
    <lineage>
        <taxon>Bacteria</taxon>
        <taxon>Pseudomonadati</taxon>
        <taxon>Pseudomonadota</taxon>
        <taxon>Gammaproteobacteria</taxon>
        <taxon>Moraxellales</taxon>
        <taxon>Moraxellaceae</taxon>
        <taxon>Faucicola</taxon>
    </lineage>
</organism>
<protein>
    <recommendedName>
        <fullName evidence="1 7">4-diphosphocytidyl-2-C-methyl-D-erythritol kinase</fullName>
        <shortName evidence="7">CMK</shortName>
        <ecNumber evidence="7">2.7.1.148</ecNumber>
    </recommendedName>
    <alternativeName>
        <fullName evidence="7">4-(cytidine-5'-diphospho)-2-C-methyl-D-erythritol kinase</fullName>
    </alternativeName>
</protein>
<dbReference type="GO" id="GO:0005524">
    <property type="term" value="F:ATP binding"/>
    <property type="evidence" value="ECO:0007669"/>
    <property type="project" value="UniProtKB-UniRule"/>
</dbReference>
<evidence type="ECO:0000256" key="3">
    <source>
        <dbReference type="ARBA" id="ARBA00022741"/>
    </source>
</evidence>
<dbReference type="NCBIfam" id="TIGR00154">
    <property type="entry name" value="ispE"/>
    <property type="match status" value="1"/>
</dbReference>
<dbReference type="AlphaFoldDB" id="A0A1B8QB80"/>
<evidence type="ECO:0000256" key="7">
    <source>
        <dbReference type="HAMAP-Rule" id="MF_00061"/>
    </source>
</evidence>
<keyword evidence="3 7" id="KW-0547">Nucleotide-binding</keyword>
<gene>
    <name evidence="7" type="primary">ispE</name>
    <name evidence="9" type="ORF">A9306_02495</name>
    <name evidence="10" type="ORF">A9308_07675</name>
</gene>
<dbReference type="PANTHER" id="PTHR43527">
    <property type="entry name" value="4-DIPHOSPHOCYTIDYL-2-C-METHYL-D-ERYTHRITOL KINASE, CHLOROPLASTIC"/>
    <property type="match status" value="1"/>
</dbReference>
<dbReference type="RefSeq" id="WP_067237226.1">
    <property type="nucleotide sequence ID" value="NZ_LZMZ01000028.1"/>
</dbReference>
<keyword evidence="6 7" id="KW-0414">Isoprene biosynthesis</keyword>
<reference evidence="10 11" key="2">
    <citation type="submission" date="2016-06" db="EMBL/GenBank/DDBJ databases">
        <title>Draft genome of Moraxella atlantae CCUG 66109.</title>
        <authorList>
            <person name="Salva-Serra F."/>
            <person name="Engstrom-Jakobsson H."/>
            <person name="Thorell K."/>
            <person name="Gonzales-Siles L."/>
            <person name="Karlsson R."/>
            <person name="Boulund F."/>
            <person name="Engstrand L."/>
            <person name="Kristiansson E."/>
            <person name="Moore E."/>
        </authorList>
    </citation>
    <scope>NUCLEOTIDE SEQUENCE [LARGE SCALE GENOMIC DNA]</scope>
    <source>
        <strain evidence="10 11">CCUG 66109</strain>
    </source>
</reference>
<feature type="domain" description="GHMP kinase N-terminal" evidence="8">
    <location>
        <begin position="81"/>
        <end position="168"/>
    </location>
</feature>
<dbReference type="UniPathway" id="UPA00056">
    <property type="reaction ID" value="UER00094"/>
</dbReference>
<dbReference type="SUPFAM" id="SSF54211">
    <property type="entry name" value="Ribosomal protein S5 domain 2-like"/>
    <property type="match status" value="1"/>
</dbReference>
<feature type="binding site" evidence="7">
    <location>
        <begin position="118"/>
        <end position="128"/>
    </location>
    <ligand>
        <name>ATP</name>
        <dbReference type="ChEBI" id="CHEBI:30616"/>
    </ligand>
</feature>
<evidence type="ECO:0000259" key="8">
    <source>
        <dbReference type="Pfam" id="PF00288"/>
    </source>
</evidence>
<evidence type="ECO:0000313" key="11">
    <source>
        <dbReference type="Proteomes" id="UP000092508"/>
    </source>
</evidence>
<feature type="active site" evidence="7">
    <location>
        <position position="160"/>
    </location>
</feature>
<dbReference type="InterPro" id="IPR014721">
    <property type="entry name" value="Ribsml_uS5_D2-typ_fold_subgr"/>
</dbReference>
<dbReference type="Pfam" id="PF00288">
    <property type="entry name" value="GHMP_kinases_N"/>
    <property type="match status" value="1"/>
</dbReference>
<evidence type="ECO:0000256" key="1">
    <source>
        <dbReference type="ARBA" id="ARBA00017473"/>
    </source>
</evidence>
<accession>A0A1B8QB80</accession>
<dbReference type="SUPFAM" id="SSF55060">
    <property type="entry name" value="GHMP Kinase, C-terminal domain"/>
    <property type="match status" value="1"/>
</dbReference>
<dbReference type="InterPro" id="IPR036554">
    <property type="entry name" value="GHMP_kinase_C_sf"/>
</dbReference>
<comment type="caution">
    <text evidence="10">The sequence shown here is derived from an EMBL/GenBank/DDBJ whole genome shotgun (WGS) entry which is preliminary data.</text>
</comment>
<sequence length="317" mass="34454">MNTYRVSCPAKINLFLHITGRRADGYHNLQTVFRLIDLCDTLTASVSAAQRTTRQDTAALDVLDFVSLTCDTPITDDIRNNLIIKAAAALLAHAYQTLSPDQIATLPAINLHLSKRIPMGAGLGGGSSDCASALRLLNTIWQLQLSSPELQAIGAKLGADVPIFIFGQDAIAQGIGEQLTPIDLPPQRFLLLTPDDHINTARLFAHSDLRRNCPTLSLHDIDQRQADYLDHMNAPFGNVFEPVVSQLSQPVQTALNYLQILSATTQTTARLTGSGGSVFLPLPKGIDNHTLQNWQQRAPCCAIVVHTLDATPLIEKI</sequence>
<evidence type="ECO:0000313" key="10">
    <source>
        <dbReference type="EMBL" id="OBX76749.1"/>
    </source>
</evidence>
<comment type="catalytic activity">
    <reaction evidence="7">
        <text>4-CDP-2-C-methyl-D-erythritol + ATP = 4-CDP-2-C-methyl-D-erythritol 2-phosphate + ADP + H(+)</text>
        <dbReference type="Rhea" id="RHEA:18437"/>
        <dbReference type="ChEBI" id="CHEBI:15378"/>
        <dbReference type="ChEBI" id="CHEBI:30616"/>
        <dbReference type="ChEBI" id="CHEBI:57823"/>
        <dbReference type="ChEBI" id="CHEBI:57919"/>
        <dbReference type="ChEBI" id="CHEBI:456216"/>
        <dbReference type="EC" id="2.7.1.148"/>
    </reaction>
</comment>
<evidence type="ECO:0000313" key="9">
    <source>
        <dbReference type="EMBL" id="OBX75401.1"/>
    </source>
</evidence>